<gene>
    <name evidence="9" type="ORF">H0921_11275</name>
</gene>
<proteinExistence type="inferred from homology"/>
<dbReference type="SUPFAM" id="SSF53383">
    <property type="entry name" value="PLP-dependent transferases"/>
    <property type="match status" value="1"/>
</dbReference>
<dbReference type="Gene3D" id="3.40.640.10">
    <property type="entry name" value="Type I PLP-dependent aspartate aminotransferase-like (Major domain)"/>
    <property type="match status" value="1"/>
</dbReference>
<feature type="modified residue" description="N6-(pyridoxal phosphate)lysine" evidence="5">
    <location>
        <position position="190"/>
    </location>
</feature>
<dbReference type="Pfam" id="PF00266">
    <property type="entry name" value="Aminotran_5"/>
    <property type="match status" value="1"/>
</dbReference>
<dbReference type="GO" id="GO:0019265">
    <property type="term" value="P:glycine biosynthetic process, by transamination of glyoxylate"/>
    <property type="evidence" value="ECO:0007669"/>
    <property type="project" value="TreeGrafter"/>
</dbReference>
<dbReference type="AlphaFoldDB" id="A0A7V8VEZ2"/>
<feature type="binding site" evidence="4">
    <location>
        <position position="333"/>
    </location>
    <ligand>
        <name>substrate</name>
    </ligand>
</feature>
<dbReference type="InterPro" id="IPR024169">
    <property type="entry name" value="SP_NH2Trfase/AEP_transaminase"/>
</dbReference>
<dbReference type="RefSeq" id="WP_194538182.1">
    <property type="nucleotide sequence ID" value="NZ_JACEFB010000007.1"/>
</dbReference>
<evidence type="ECO:0000259" key="8">
    <source>
        <dbReference type="Pfam" id="PF00266"/>
    </source>
</evidence>
<dbReference type="InterPro" id="IPR000192">
    <property type="entry name" value="Aminotrans_V_dom"/>
</dbReference>
<keyword evidence="3 5" id="KW-0663">Pyridoxal phosphate</keyword>
<evidence type="ECO:0000313" key="9">
    <source>
        <dbReference type="EMBL" id="MBA2226741.1"/>
    </source>
</evidence>
<comment type="caution">
    <text evidence="9">The sequence shown here is derived from an EMBL/GenBank/DDBJ whole genome shotgun (WGS) entry which is preliminary data.</text>
</comment>
<organism evidence="9 10">
    <name type="scientific">Thermogemmata fonticola</name>
    <dbReference type="NCBI Taxonomy" id="2755323"/>
    <lineage>
        <taxon>Bacteria</taxon>
        <taxon>Pseudomonadati</taxon>
        <taxon>Planctomycetota</taxon>
        <taxon>Planctomycetia</taxon>
        <taxon>Gemmatales</taxon>
        <taxon>Gemmataceae</taxon>
        <taxon>Thermogemmata</taxon>
    </lineage>
</organism>
<evidence type="ECO:0000256" key="3">
    <source>
        <dbReference type="ARBA" id="ARBA00022898"/>
    </source>
</evidence>
<dbReference type="InterPro" id="IPR015424">
    <property type="entry name" value="PyrdxlP-dep_Trfase"/>
</dbReference>
<reference evidence="9 10" key="1">
    <citation type="submission" date="2020-07" db="EMBL/GenBank/DDBJ databases">
        <title>Thermogemmata thermophila gen. nov., sp. nov., a novel moderate thermophilic planctomycete from a Kamchatka hot spring.</title>
        <authorList>
            <person name="Elcheninov A.G."/>
            <person name="Podosokorskaya O.A."/>
            <person name="Kovaleva O.L."/>
            <person name="Novikov A."/>
            <person name="Bonch-Osmolovskaya E.A."/>
            <person name="Toshchakov S.V."/>
            <person name="Kublanov I.V."/>
        </authorList>
    </citation>
    <scope>NUCLEOTIDE SEQUENCE [LARGE SCALE GENOMIC DNA]</scope>
    <source>
        <strain evidence="9 10">2918</strain>
    </source>
</reference>
<dbReference type="PIRSF" id="PIRSF000524">
    <property type="entry name" value="SPT"/>
    <property type="match status" value="1"/>
</dbReference>
<evidence type="ECO:0000256" key="4">
    <source>
        <dbReference type="PIRSR" id="PIRSR000524-1"/>
    </source>
</evidence>
<dbReference type="InterPro" id="IPR020578">
    <property type="entry name" value="Aminotrans_V_PyrdxlP_BS"/>
</dbReference>
<dbReference type="PROSITE" id="PS00595">
    <property type="entry name" value="AA_TRANSFER_CLASS_5"/>
    <property type="match status" value="1"/>
</dbReference>
<accession>A0A7V8VEZ2</accession>
<dbReference type="GO" id="GO:0004760">
    <property type="term" value="F:L-serine-pyruvate transaminase activity"/>
    <property type="evidence" value="ECO:0007669"/>
    <property type="project" value="TreeGrafter"/>
</dbReference>
<keyword evidence="9" id="KW-0032">Aminotransferase</keyword>
<dbReference type="Proteomes" id="UP000542342">
    <property type="component" value="Unassembled WGS sequence"/>
</dbReference>
<evidence type="ECO:0000256" key="6">
    <source>
        <dbReference type="RuleBase" id="RU004075"/>
    </source>
</evidence>
<evidence type="ECO:0000256" key="7">
    <source>
        <dbReference type="RuleBase" id="RU004504"/>
    </source>
</evidence>
<dbReference type="Gene3D" id="3.90.1150.10">
    <property type="entry name" value="Aspartate Aminotransferase, domain 1"/>
    <property type="match status" value="1"/>
</dbReference>
<dbReference type="EMBL" id="JACEFB010000007">
    <property type="protein sequence ID" value="MBA2226741.1"/>
    <property type="molecule type" value="Genomic_DNA"/>
</dbReference>
<dbReference type="PANTHER" id="PTHR21152">
    <property type="entry name" value="AMINOTRANSFERASE CLASS V"/>
    <property type="match status" value="1"/>
</dbReference>
<evidence type="ECO:0000256" key="2">
    <source>
        <dbReference type="ARBA" id="ARBA00009236"/>
    </source>
</evidence>
<evidence type="ECO:0000256" key="5">
    <source>
        <dbReference type="PIRSR" id="PIRSR000524-50"/>
    </source>
</evidence>
<feature type="domain" description="Aminotransferase class V" evidence="8">
    <location>
        <begin position="27"/>
        <end position="324"/>
    </location>
</feature>
<evidence type="ECO:0000256" key="1">
    <source>
        <dbReference type="ARBA" id="ARBA00001933"/>
    </source>
</evidence>
<dbReference type="GO" id="GO:0008453">
    <property type="term" value="F:alanine-glyoxylate transaminase activity"/>
    <property type="evidence" value="ECO:0007669"/>
    <property type="project" value="TreeGrafter"/>
</dbReference>
<name>A0A7V8VEZ2_9BACT</name>
<keyword evidence="9" id="KW-0808">Transferase</keyword>
<dbReference type="InterPro" id="IPR015421">
    <property type="entry name" value="PyrdxlP-dep_Trfase_major"/>
</dbReference>
<protein>
    <submittedName>
        <fullName evidence="9">Alanine--glyoxylate aminotransferase family protein</fullName>
    </submittedName>
</protein>
<sequence length="379" mass="40805">MKKSRLFTPGPTPVPEEVLLELARPVGYHRSAEAKAILGEVVAGLQYVLQTQQPVYVLTSSGTGAMEAAVTNLVAAGEKVILGTAGRWGERWRGILRAYGAEVVAVEAAPGEAVTPERLAEALEQHSDAVAVFTTLCETSTGVGHDIAAFGQLLRHRRAVLVVDGISGIGAMECRMDAWGIDVLVTGSQKALMMPPGLAYIAVSPKGWQKIETTPVRNFYFDLRRYRKALADGPDTPFTPANTLIRAQRLALERLRREGIEQVWCRHERLARACRAAVQALGLELFARRPASALTVIRVPASLDGSAVLKKLEKDFGFKLADGQDTLKGKIWRLSHMGYVDPFDVLGAIAALELVLAQSGLSVALGAGVAAFQRAYAAE</sequence>
<evidence type="ECO:0000313" key="10">
    <source>
        <dbReference type="Proteomes" id="UP000542342"/>
    </source>
</evidence>
<keyword evidence="10" id="KW-1185">Reference proteome</keyword>
<comment type="cofactor">
    <cofactor evidence="1 5 7">
        <name>pyridoxal 5'-phosphate</name>
        <dbReference type="ChEBI" id="CHEBI:597326"/>
    </cofactor>
</comment>
<dbReference type="PANTHER" id="PTHR21152:SF40">
    <property type="entry name" value="ALANINE--GLYOXYLATE AMINOTRANSFERASE"/>
    <property type="match status" value="1"/>
</dbReference>
<dbReference type="InterPro" id="IPR015422">
    <property type="entry name" value="PyrdxlP-dep_Trfase_small"/>
</dbReference>
<comment type="similarity">
    <text evidence="2 6">Belongs to the class-V pyridoxal-phosphate-dependent aminotransferase family.</text>
</comment>